<keyword evidence="3" id="KW-1185">Reference proteome</keyword>
<organism evidence="2 3">
    <name type="scientific">Piloderma croceum (strain F 1598)</name>
    <dbReference type="NCBI Taxonomy" id="765440"/>
    <lineage>
        <taxon>Eukaryota</taxon>
        <taxon>Fungi</taxon>
        <taxon>Dikarya</taxon>
        <taxon>Basidiomycota</taxon>
        <taxon>Agaricomycotina</taxon>
        <taxon>Agaricomycetes</taxon>
        <taxon>Agaricomycetidae</taxon>
        <taxon>Atheliales</taxon>
        <taxon>Atheliaceae</taxon>
        <taxon>Piloderma</taxon>
    </lineage>
</organism>
<accession>A0A0C3F4K4</accession>
<feature type="chain" id="PRO_5002177212" evidence="1">
    <location>
        <begin position="22"/>
        <end position="147"/>
    </location>
</feature>
<reference evidence="3" key="2">
    <citation type="submission" date="2015-01" db="EMBL/GenBank/DDBJ databases">
        <title>Evolutionary Origins and Diversification of the Mycorrhizal Mutualists.</title>
        <authorList>
            <consortium name="DOE Joint Genome Institute"/>
            <consortium name="Mycorrhizal Genomics Consortium"/>
            <person name="Kohler A."/>
            <person name="Kuo A."/>
            <person name="Nagy L.G."/>
            <person name="Floudas D."/>
            <person name="Copeland A."/>
            <person name="Barry K.W."/>
            <person name="Cichocki N."/>
            <person name="Veneault-Fourrey C."/>
            <person name="LaButti K."/>
            <person name="Lindquist E.A."/>
            <person name="Lipzen A."/>
            <person name="Lundell T."/>
            <person name="Morin E."/>
            <person name="Murat C."/>
            <person name="Riley R."/>
            <person name="Ohm R."/>
            <person name="Sun H."/>
            <person name="Tunlid A."/>
            <person name="Henrissat B."/>
            <person name="Grigoriev I.V."/>
            <person name="Hibbett D.S."/>
            <person name="Martin F."/>
        </authorList>
    </citation>
    <scope>NUCLEOTIDE SEQUENCE [LARGE SCALE GENOMIC DNA]</scope>
    <source>
        <strain evidence="3">F 1598</strain>
    </source>
</reference>
<evidence type="ECO:0000256" key="1">
    <source>
        <dbReference type="SAM" id="SignalP"/>
    </source>
</evidence>
<keyword evidence="1" id="KW-0732">Signal</keyword>
<name>A0A0C3F4K4_PILCF</name>
<dbReference type="HOGENOM" id="CLU_1768812_0_0_1"/>
<dbReference type="Proteomes" id="UP000054166">
    <property type="component" value="Unassembled WGS sequence"/>
</dbReference>
<gene>
    <name evidence="2" type="ORF">PILCRDRAFT_92307</name>
</gene>
<reference evidence="2 3" key="1">
    <citation type="submission" date="2014-04" db="EMBL/GenBank/DDBJ databases">
        <authorList>
            <consortium name="DOE Joint Genome Institute"/>
            <person name="Kuo A."/>
            <person name="Tarkka M."/>
            <person name="Buscot F."/>
            <person name="Kohler A."/>
            <person name="Nagy L.G."/>
            <person name="Floudas D."/>
            <person name="Copeland A."/>
            <person name="Barry K.W."/>
            <person name="Cichocki N."/>
            <person name="Veneault-Fourrey C."/>
            <person name="LaButti K."/>
            <person name="Lindquist E.A."/>
            <person name="Lipzen A."/>
            <person name="Lundell T."/>
            <person name="Morin E."/>
            <person name="Murat C."/>
            <person name="Sun H."/>
            <person name="Tunlid A."/>
            <person name="Henrissat B."/>
            <person name="Grigoriev I.V."/>
            <person name="Hibbett D.S."/>
            <person name="Martin F."/>
            <person name="Nordberg H.P."/>
            <person name="Cantor M.N."/>
            <person name="Hua S.X."/>
        </authorList>
    </citation>
    <scope>NUCLEOTIDE SEQUENCE [LARGE SCALE GENOMIC DNA]</scope>
    <source>
        <strain evidence="2 3">F 1598</strain>
    </source>
</reference>
<evidence type="ECO:0000313" key="2">
    <source>
        <dbReference type="EMBL" id="KIM74989.1"/>
    </source>
</evidence>
<feature type="signal peptide" evidence="1">
    <location>
        <begin position="1"/>
        <end position="21"/>
    </location>
</feature>
<sequence>MEGWWWWWSLMLLLLLLWSSSFVVVAVGCGGVGLVGKCLVGVGSRKSRGSEAGPLKKRKVVVEKVEKGKGKEKEVDVWGEILVELQGLRVDMWEFHGEFQNAAWVGNHIAKDMKVVAGDVCNMADYLVPQNGVQGEVEEEALEGTLV</sequence>
<evidence type="ECO:0000313" key="3">
    <source>
        <dbReference type="Proteomes" id="UP000054166"/>
    </source>
</evidence>
<dbReference type="EMBL" id="KN833052">
    <property type="protein sequence ID" value="KIM74989.1"/>
    <property type="molecule type" value="Genomic_DNA"/>
</dbReference>
<dbReference type="AlphaFoldDB" id="A0A0C3F4K4"/>
<proteinExistence type="predicted"/>
<protein>
    <submittedName>
        <fullName evidence="2">Uncharacterized protein</fullName>
    </submittedName>
</protein>
<dbReference type="InParanoid" id="A0A0C3F4K4"/>